<protein>
    <submittedName>
        <fullName evidence="2">DUF2612 domain-containing protein</fullName>
    </submittedName>
</protein>
<keyword evidence="4" id="KW-1185">Reference proteome</keyword>
<sequence length="245" mass="27960">MSLEEEYQKLLIKQYYTKPKARAEISALFNLFADCFDTVDAFREAFNLEKAQGDPLDIIGSWVGVSRFQPSGERKGFFGFENHAKALPFGQKSGKKQGGFRSRFAQDFLPLKLPDKQYRSLIKLKIIKNTALATATQTGDVSLSSLQQAVNFAMEGEGYLIDHQNMSLTIVITPRADREWLEFILRLDLLPRPQGVQINYVTQEPKGTFGFSEHQNAISWYSRFDTNPEARIGSFAQKTFLQKRR</sequence>
<reference evidence="2" key="2">
    <citation type="submission" date="2023-04" db="EMBL/GenBank/DDBJ databases">
        <title>Genome dynamics across the evolutionary transition to endosymbiosis.</title>
        <authorList>
            <person name="Siozios S."/>
            <person name="Nadal-Jimenez P."/>
            <person name="Azagi T."/>
            <person name="Sprong H."/>
            <person name="Frost C.L."/>
            <person name="Parratt S.R."/>
            <person name="Taylor G."/>
            <person name="Brettell L."/>
            <person name="Lew K.C."/>
            <person name="Croft L."/>
            <person name="King K.C."/>
            <person name="Brockhurst M.A."/>
            <person name="Hypsa V."/>
            <person name="Novakova E."/>
            <person name="Darby A.C."/>
            <person name="Hurst G.D.D."/>
        </authorList>
    </citation>
    <scope>NUCLEOTIDE SEQUENCE</scope>
    <source>
        <strain evidence="2">ANv_CAN</strain>
        <plasmid evidence="2">paNv_CAN11</plasmid>
    </source>
</reference>
<dbReference type="EMBL" id="CP123534">
    <property type="protein sequence ID" value="WGM08937.1"/>
    <property type="molecule type" value="Genomic_DNA"/>
</dbReference>
<proteinExistence type="predicted"/>
<evidence type="ECO:0000313" key="2">
    <source>
        <dbReference type="EMBL" id="WGM08937.1"/>
    </source>
</evidence>
<dbReference type="Proteomes" id="UP001177592">
    <property type="component" value="Plasmid paNv_CAN11"/>
</dbReference>
<accession>A0A4P7L0D7</accession>
<dbReference type="AlphaFoldDB" id="A0A4P7L0D7"/>
<dbReference type="EMBL" id="CP038615">
    <property type="protein sequence ID" value="QBY45971.1"/>
    <property type="molecule type" value="Genomic_DNA"/>
</dbReference>
<geneLocation type="plasmid" evidence="1">
    <name>pArsFIN3</name>
</geneLocation>
<evidence type="ECO:0000313" key="1">
    <source>
        <dbReference type="EMBL" id="QBY45971.1"/>
    </source>
</evidence>
<evidence type="ECO:0000313" key="3">
    <source>
        <dbReference type="Proteomes" id="UP000295134"/>
    </source>
</evidence>
<organism evidence="1 3">
    <name type="scientific">Arsenophonus nasoniae</name>
    <name type="common">son-killer infecting Nasonia vitripennis</name>
    <dbReference type="NCBI Taxonomy" id="638"/>
    <lineage>
        <taxon>Bacteria</taxon>
        <taxon>Pseudomonadati</taxon>
        <taxon>Pseudomonadota</taxon>
        <taxon>Gammaproteobacteria</taxon>
        <taxon>Enterobacterales</taxon>
        <taxon>Morganellaceae</taxon>
        <taxon>Arsenophonus</taxon>
    </lineage>
</organism>
<reference evidence="1 3" key="1">
    <citation type="submission" date="2019-03" db="EMBL/GenBank/DDBJ databases">
        <title>Long-read sequencing reveals hyperdense prophage content in a complex bacterial symbiont genome.</title>
        <authorList>
            <person name="Frost C.L."/>
            <person name="Siozios S."/>
            <person name="Nadal-Jimenez P."/>
            <person name="Brockhurst M.A."/>
            <person name="King K.C."/>
            <person name="Darby A.C."/>
            <person name="Hurst G.D.D."/>
        </authorList>
    </citation>
    <scope>NUCLEOTIDE SEQUENCE [LARGE SCALE GENOMIC DNA]</scope>
    <source>
        <strain evidence="1 3">FIN</strain>
        <plasmid evidence="1">pArsFIN3</plasmid>
        <plasmid evidence="3">parsfin3</plasmid>
    </source>
</reference>
<geneLocation type="plasmid" evidence="2 4">
    <name>paNv_CAN11</name>
</geneLocation>
<geneLocation type="plasmid" evidence="3">
    <name>parsfin3</name>
</geneLocation>
<dbReference type="GeneID" id="39752128"/>
<dbReference type="KEGG" id="ans:ArsFIN_45820"/>
<evidence type="ECO:0000313" key="4">
    <source>
        <dbReference type="Proteomes" id="UP001177592"/>
    </source>
</evidence>
<dbReference type="InterPro" id="IPR021283">
    <property type="entry name" value="Phage_Wedge1"/>
</dbReference>
<gene>
    <name evidence="1" type="ORF">ArsFIN_45820</name>
    <name evidence="2" type="ORF">QE258_26910</name>
</gene>
<dbReference type="Proteomes" id="UP000295134">
    <property type="component" value="Plasmid pArsFIN3"/>
</dbReference>
<name>A0A4P7L0D7_9GAMM</name>
<keyword evidence="1" id="KW-0614">Plasmid</keyword>
<dbReference type="RefSeq" id="WP_135678570.1">
    <property type="nucleotide sequence ID" value="NZ_CP038615.1"/>
</dbReference>
<dbReference type="Pfam" id="PF11041">
    <property type="entry name" value="Phage_Wedge1"/>
    <property type="match status" value="1"/>
</dbReference>